<reference evidence="1" key="1">
    <citation type="submission" date="2015-04" db="UniProtKB">
        <authorList>
            <consortium name="EnsemblPlants"/>
        </authorList>
    </citation>
    <scope>IDENTIFICATION</scope>
</reference>
<dbReference type="HOGENOM" id="CLU_2945785_0_0_1"/>
<accession>A0A0E0LT69</accession>
<dbReference type="EnsemblPlants" id="OPUNC08G08150.1">
    <property type="protein sequence ID" value="OPUNC08G08150.1"/>
    <property type="gene ID" value="OPUNC08G08150"/>
</dbReference>
<evidence type="ECO:0000313" key="2">
    <source>
        <dbReference type="Proteomes" id="UP000026962"/>
    </source>
</evidence>
<evidence type="ECO:0000313" key="1">
    <source>
        <dbReference type="EnsemblPlants" id="OPUNC08G08150.1"/>
    </source>
</evidence>
<dbReference type="Proteomes" id="UP000026962">
    <property type="component" value="Chromosome 8"/>
</dbReference>
<dbReference type="AlphaFoldDB" id="A0A0E0LT69"/>
<organism evidence="1">
    <name type="scientific">Oryza punctata</name>
    <name type="common">Red rice</name>
    <dbReference type="NCBI Taxonomy" id="4537"/>
    <lineage>
        <taxon>Eukaryota</taxon>
        <taxon>Viridiplantae</taxon>
        <taxon>Streptophyta</taxon>
        <taxon>Embryophyta</taxon>
        <taxon>Tracheophyta</taxon>
        <taxon>Spermatophyta</taxon>
        <taxon>Magnoliopsida</taxon>
        <taxon>Liliopsida</taxon>
        <taxon>Poales</taxon>
        <taxon>Poaceae</taxon>
        <taxon>BOP clade</taxon>
        <taxon>Oryzoideae</taxon>
        <taxon>Oryzeae</taxon>
        <taxon>Oryzinae</taxon>
        <taxon>Oryza</taxon>
    </lineage>
</organism>
<reference evidence="1" key="2">
    <citation type="submission" date="2018-05" db="EMBL/GenBank/DDBJ databases">
        <title>OpunRS2 (Oryza punctata Reference Sequence Version 2).</title>
        <authorList>
            <person name="Zhang J."/>
            <person name="Kudrna D."/>
            <person name="Lee S."/>
            <person name="Talag J."/>
            <person name="Welchert J."/>
            <person name="Wing R.A."/>
        </authorList>
    </citation>
    <scope>NUCLEOTIDE SEQUENCE [LARGE SCALE GENOMIC DNA]</scope>
</reference>
<sequence length="60" mass="6513">MAVTSSTMATSWNMVSTEQLHLCHVLGHLSHEQLHDLLLYSSHTSTTSNGGGVEDNFLDA</sequence>
<name>A0A0E0LT69_ORYPU</name>
<dbReference type="Gramene" id="OPUNC08G08150.1">
    <property type="protein sequence ID" value="OPUNC08G08150.1"/>
    <property type="gene ID" value="OPUNC08G08150"/>
</dbReference>
<keyword evidence="2" id="KW-1185">Reference proteome</keyword>
<protein>
    <submittedName>
        <fullName evidence="1">Uncharacterized protein</fullName>
    </submittedName>
</protein>
<proteinExistence type="predicted"/>